<organism evidence="1 2">
    <name type="scientific">Dendrolimus kikuchii</name>
    <dbReference type="NCBI Taxonomy" id="765133"/>
    <lineage>
        <taxon>Eukaryota</taxon>
        <taxon>Metazoa</taxon>
        <taxon>Ecdysozoa</taxon>
        <taxon>Arthropoda</taxon>
        <taxon>Hexapoda</taxon>
        <taxon>Insecta</taxon>
        <taxon>Pterygota</taxon>
        <taxon>Neoptera</taxon>
        <taxon>Endopterygota</taxon>
        <taxon>Lepidoptera</taxon>
        <taxon>Glossata</taxon>
        <taxon>Ditrysia</taxon>
        <taxon>Bombycoidea</taxon>
        <taxon>Lasiocampidae</taxon>
        <taxon>Dendrolimus</taxon>
    </lineage>
</organism>
<reference evidence="1 2" key="1">
    <citation type="journal article" date="2021" name="Front. Genet.">
        <title>Chromosome-Level Genome Assembly Reveals Significant Gene Expansion in the Toll and IMD Signaling Pathways of Dendrolimus kikuchii.</title>
        <authorList>
            <person name="Zhou J."/>
            <person name="Wu P."/>
            <person name="Xiong Z."/>
            <person name="Liu N."/>
            <person name="Zhao N."/>
            <person name="Ji M."/>
            <person name="Qiu Y."/>
            <person name="Yang B."/>
        </authorList>
    </citation>
    <scope>NUCLEOTIDE SEQUENCE [LARGE SCALE GENOMIC DNA]</scope>
    <source>
        <strain evidence="1">Ann1</strain>
    </source>
</reference>
<gene>
    <name evidence="1" type="ORF">K1T71_000933</name>
</gene>
<sequence length="652" mass="75443">MFKYILILLIFKKSLLVAYDTPPEFTLEFFPNVKCETQPSKPIIFKNEPFNVILKDDTAHEISNITCTYAENPEHTYAVAEIIQKRKDNMFNITFGKVSNNKVNNNWKCKMRFNTWQVKSWLLEVYIRKNGSLLINDKNITLPVIRYPESKWDASGVYNYTEGEILNIAVKDVYYTHIYIMKDETKVFETRELGEVQLLLNTKYYNGNMSMYMDLCTYSKDLSEKLELKMIPIDKPTDNNLRLYFDGLPLTPKNIDKAKEITIFSYNYIFTFPRLLTIECKIVNPDNSNNVWFYNASDNGKVEYGDSITEIIELEENMSTKKQQCNVYNHDGIVIEEHIITFKYQSPIKNYISGLSVNRTYYQLKREALYEFYDGENLTLEYSQPNNYNPKTILSDIEWVLQDKKFSGRIFNFSLTEKHNGTYINCTYSCGVNSSISHIVHLLLKDKDEINIDEPAVAVSTYFLKGSPFQTYIIAASAIVVAVVLFATLCFVRSSYRKRKLKEATDVSYDNLSNGTQPPFPPNWDNIARSQVKVDELYSVPYTRQTEDITYEEPSCTRVGADIYTEPKRKLKRAGDIYANVSAVKDTTPSVMNVQETYAEVIPKALRKVEDPYAEIGTNPDSYENVFKGEPYANYNNSDYVEAAYCDLSDLK</sequence>
<accession>A0ACC1DGE9</accession>
<protein>
    <submittedName>
        <fullName evidence="1">Uncharacterized protein</fullName>
    </submittedName>
</protein>
<proteinExistence type="predicted"/>
<comment type="caution">
    <text evidence="1">The sequence shown here is derived from an EMBL/GenBank/DDBJ whole genome shotgun (WGS) entry which is preliminary data.</text>
</comment>
<evidence type="ECO:0000313" key="2">
    <source>
        <dbReference type="Proteomes" id="UP000824533"/>
    </source>
</evidence>
<dbReference type="EMBL" id="CM034388">
    <property type="protein sequence ID" value="KAJ0182957.1"/>
    <property type="molecule type" value="Genomic_DNA"/>
</dbReference>
<evidence type="ECO:0000313" key="1">
    <source>
        <dbReference type="EMBL" id="KAJ0182957.1"/>
    </source>
</evidence>
<keyword evidence="2" id="KW-1185">Reference proteome</keyword>
<dbReference type="Proteomes" id="UP000824533">
    <property type="component" value="Linkage Group LG02"/>
</dbReference>
<name>A0ACC1DGE9_9NEOP</name>